<evidence type="ECO:0000313" key="2">
    <source>
        <dbReference type="Proteomes" id="UP000650424"/>
    </source>
</evidence>
<dbReference type="Gene3D" id="3.40.50.1820">
    <property type="entry name" value="alpha/beta hydrolase"/>
    <property type="match status" value="1"/>
</dbReference>
<dbReference type="InterPro" id="IPR005152">
    <property type="entry name" value="Lipase_secreted"/>
</dbReference>
<dbReference type="RefSeq" id="WP_186947171.1">
    <property type="nucleotide sequence ID" value="NZ_JACOGF010000004.1"/>
</dbReference>
<sequence>MKPDFLHVSSSRKALLNKPVIKPFIAPLVTVLATLLVSACGGGGSSNTGTTPVVTPEVANPPGAGHFEVATFIKTVNVTDVTATLPKDVAAVVKPLYSVDTYKITYTTTDAGGRTVTASGLAAIPRKTSSLASPVLSYQHATIKTDSEAPSNHATPDEPAVLFASMGYLVSAADYVGYGTTKGLPHPYLLATPTAVSVIDFMTATARWRQMKAIADNGQVFLTGYSEGAYASMATLRLLTQNKTASTVLPVSTFLGAGPYDVVLTLNTMLNTIRKDNPVLGALISPGFLKKLGANDRANVRNLLLSSALGSQSDISFDPTFLDNFLNDDDASIAVQSNVYDWTPQSPISFFHGRDDTTVPYGNTDSAFQTMTKRGAASLIDRMDCPAKPSEHIACVPSFLISDITRLGALARGL</sequence>
<evidence type="ECO:0000313" key="1">
    <source>
        <dbReference type="EMBL" id="MBC3917945.1"/>
    </source>
</evidence>
<dbReference type="InterPro" id="IPR029058">
    <property type="entry name" value="AB_hydrolase_fold"/>
</dbReference>
<evidence type="ECO:0008006" key="3">
    <source>
        <dbReference type="Google" id="ProtNLM"/>
    </source>
</evidence>
<dbReference type="PANTHER" id="PTHR34853">
    <property type="match status" value="1"/>
</dbReference>
<dbReference type="PANTHER" id="PTHR34853:SF1">
    <property type="entry name" value="LIPASE 5"/>
    <property type="match status" value="1"/>
</dbReference>
<name>A0ABR6ZPZ0_9BURK</name>
<protein>
    <recommendedName>
        <fullName evidence="3">Secretory lipase</fullName>
    </recommendedName>
</protein>
<dbReference type="SUPFAM" id="SSF53474">
    <property type="entry name" value="alpha/beta-Hydrolases"/>
    <property type="match status" value="1"/>
</dbReference>
<comment type="caution">
    <text evidence="1">The sequence shown here is derived from an EMBL/GenBank/DDBJ whole genome shotgun (WGS) entry which is preliminary data.</text>
</comment>
<dbReference type="Pfam" id="PF03583">
    <property type="entry name" value="LIP"/>
    <property type="match status" value="1"/>
</dbReference>
<reference evidence="1 2" key="1">
    <citation type="submission" date="2020-08" db="EMBL/GenBank/DDBJ databases">
        <title>Novel species isolated from subtropical streams in China.</title>
        <authorList>
            <person name="Lu H."/>
        </authorList>
    </citation>
    <scope>NUCLEOTIDE SEQUENCE [LARGE SCALE GENOMIC DNA]</scope>
    <source>
        <strain evidence="1 2">CY18W</strain>
    </source>
</reference>
<organism evidence="1 2">
    <name type="scientific">Undibacterium hunanense</name>
    <dbReference type="NCBI Taxonomy" id="2762292"/>
    <lineage>
        <taxon>Bacteria</taxon>
        <taxon>Pseudomonadati</taxon>
        <taxon>Pseudomonadota</taxon>
        <taxon>Betaproteobacteria</taxon>
        <taxon>Burkholderiales</taxon>
        <taxon>Oxalobacteraceae</taxon>
        <taxon>Undibacterium</taxon>
    </lineage>
</organism>
<accession>A0ABR6ZPZ0</accession>
<dbReference type="EMBL" id="JACOGF010000004">
    <property type="protein sequence ID" value="MBC3917945.1"/>
    <property type="molecule type" value="Genomic_DNA"/>
</dbReference>
<gene>
    <name evidence="1" type="ORF">H8L32_10705</name>
</gene>
<keyword evidence="2" id="KW-1185">Reference proteome</keyword>
<proteinExistence type="predicted"/>
<dbReference type="Proteomes" id="UP000650424">
    <property type="component" value="Unassembled WGS sequence"/>
</dbReference>